<evidence type="ECO:0000256" key="1">
    <source>
        <dbReference type="ARBA" id="ARBA00004479"/>
    </source>
</evidence>
<dbReference type="SMART" id="SM00423">
    <property type="entry name" value="PSI"/>
    <property type="match status" value="1"/>
</dbReference>
<evidence type="ECO:0000256" key="7">
    <source>
        <dbReference type="SAM" id="Phobius"/>
    </source>
</evidence>
<accession>A0A2J7RRB2</accession>
<evidence type="ECO:0000256" key="8">
    <source>
        <dbReference type="SAM" id="SignalP"/>
    </source>
</evidence>
<protein>
    <recommendedName>
        <fullName evidence="9">PSI domain-containing protein</fullName>
    </recommendedName>
</protein>
<dbReference type="AlphaFoldDB" id="A0A2J7RRB2"/>
<reference evidence="10 11" key="1">
    <citation type="submission" date="2017-12" db="EMBL/GenBank/DDBJ databases">
        <title>Hemimetabolous genomes reveal molecular basis of termite eusociality.</title>
        <authorList>
            <person name="Harrison M.C."/>
            <person name="Jongepier E."/>
            <person name="Robertson H.M."/>
            <person name="Arning N."/>
            <person name="Bitard-Feildel T."/>
            <person name="Chao H."/>
            <person name="Childers C.P."/>
            <person name="Dinh H."/>
            <person name="Doddapaneni H."/>
            <person name="Dugan S."/>
            <person name="Gowin J."/>
            <person name="Greiner C."/>
            <person name="Han Y."/>
            <person name="Hu H."/>
            <person name="Hughes D.S.T."/>
            <person name="Huylmans A.-K."/>
            <person name="Kemena C."/>
            <person name="Kremer L.P.M."/>
            <person name="Lee S.L."/>
            <person name="Lopez-Ezquerra A."/>
            <person name="Mallet L."/>
            <person name="Monroy-Kuhn J.M."/>
            <person name="Moser A."/>
            <person name="Murali S.C."/>
            <person name="Muzny D.M."/>
            <person name="Otani S."/>
            <person name="Piulachs M.-D."/>
            <person name="Poelchau M."/>
            <person name="Qu J."/>
            <person name="Schaub F."/>
            <person name="Wada-Katsumata A."/>
            <person name="Worley K.C."/>
            <person name="Xie Q."/>
            <person name="Ylla G."/>
            <person name="Poulsen M."/>
            <person name="Gibbs R.A."/>
            <person name="Schal C."/>
            <person name="Richards S."/>
            <person name="Belles X."/>
            <person name="Korb J."/>
            <person name="Bornberg-Bauer E."/>
        </authorList>
    </citation>
    <scope>NUCLEOTIDE SEQUENCE [LARGE SCALE GENOMIC DNA]</scope>
    <source>
        <tissue evidence="10">Whole body</tissue>
    </source>
</reference>
<keyword evidence="3 8" id="KW-0732">Signal</keyword>
<keyword evidence="2 7" id="KW-0812">Transmembrane</keyword>
<evidence type="ECO:0000313" key="11">
    <source>
        <dbReference type="Proteomes" id="UP000235965"/>
    </source>
</evidence>
<evidence type="ECO:0000256" key="4">
    <source>
        <dbReference type="ARBA" id="ARBA00022989"/>
    </source>
</evidence>
<dbReference type="InterPro" id="IPR016201">
    <property type="entry name" value="PSI"/>
</dbReference>
<proteinExistence type="predicted"/>
<dbReference type="InParanoid" id="A0A2J7RRB2"/>
<dbReference type="OrthoDB" id="6285106at2759"/>
<dbReference type="GO" id="GO:0016020">
    <property type="term" value="C:membrane"/>
    <property type="evidence" value="ECO:0007669"/>
    <property type="project" value="UniProtKB-SubCell"/>
</dbReference>
<sequence>MALFVSWRYCWFCLFFVVCLGLDVGLSYPDTYYNYYQHNELPHDHSVARRSVSTEEGGSGMPEALHPTTAVTEIVQINGSSTTSAPPVGGPLTSKGTYVTRESNVTPVSSQDVNRTSWPTTTNSSESHSNFTALNATIPVKNNTSGSNVTLVMPKEILPGNTSDAIDGISIDQFSRPVDNITLKEHNIAKYQQDHHQYYNSSFISNNEMVGHQYWVNMTDRLDVQVNDMLSQSHRRAATVKLSFDFPFYGHLVRNVTIATGGFLYTGEYVHSWLAATQYIAPLMANFDTSISNNSYVKYVDNGTAFTVQWEKVVLQDKPDSGNFTFQATLHSNGDIIFVYQNVPVVIENIQDDQHPVKVGLSDAYIIDRTIFFVRRKTIYEYHRVNFNRQDIKNWTVIVLHALPTCVNHRDCASCLTMSTGFECQWCPVASRCSTGMDRHRQDWLHKGCDKSALSETAQCPPAPVNASFTPQASIDGPPNNIVDGEMNGVTQTGRIQSPGENGGMHGDHSVSMSISGIIGILFIIALVTGLGVWILYAYRNPHTASGQFLIRYRPSQWSWKRGEARYTAATIHM</sequence>
<keyword evidence="11" id="KW-1185">Reference proteome</keyword>
<evidence type="ECO:0000259" key="9">
    <source>
        <dbReference type="SMART" id="SM00423"/>
    </source>
</evidence>
<feature type="transmembrane region" description="Helical" evidence="7">
    <location>
        <begin position="515"/>
        <end position="539"/>
    </location>
</feature>
<feature type="chain" id="PRO_5014327253" description="PSI domain-containing protein" evidence="8">
    <location>
        <begin position="22"/>
        <end position="574"/>
    </location>
</feature>
<comment type="caution">
    <text evidence="10">The sequence shown here is derived from an EMBL/GenBank/DDBJ whole genome shotgun (WGS) entry which is preliminary data.</text>
</comment>
<dbReference type="Proteomes" id="UP000235965">
    <property type="component" value="Unassembled WGS sequence"/>
</dbReference>
<dbReference type="InterPro" id="IPR031152">
    <property type="entry name" value="PLXDC"/>
</dbReference>
<dbReference type="EMBL" id="NEVH01000611">
    <property type="protein sequence ID" value="PNF43355.1"/>
    <property type="molecule type" value="Genomic_DNA"/>
</dbReference>
<keyword evidence="5" id="KW-0325">Glycoprotein</keyword>
<evidence type="ECO:0000256" key="6">
    <source>
        <dbReference type="SAM" id="MobiDB-lite"/>
    </source>
</evidence>
<organism evidence="10 11">
    <name type="scientific">Cryptotermes secundus</name>
    <dbReference type="NCBI Taxonomy" id="105785"/>
    <lineage>
        <taxon>Eukaryota</taxon>
        <taxon>Metazoa</taxon>
        <taxon>Ecdysozoa</taxon>
        <taxon>Arthropoda</taxon>
        <taxon>Hexapoda</taxon>
        <taxon>Insecta</taxon>
        <taxon>Pterygota</taxon>
        <taxon>Neoptera</taxon>
        <taxon>Polyneoptera</taxon>
        <taxon>Dictyoptera</taxon>
        <taxon>Blattodea</taxon>
        <taxon>Blattoidea</taxon>
        <taxon>Termitoidae</taxon>
        <taxon>Kalotermitidae</taxon>
        <taxon>Cryptotermitinae</taxon>
        <taxon>Cryptotermes</taxon>
    </lineage>
</organism>
<feature type="domain" description="PSI" evidence="9">
    <location>
        <begin position="405"/>
        <end position="450"/>
    </location>
</feature>
<name>A0A2J7RRB2_9NEOP</name>
<evidence type="ECO:0000256" key="3">
    <source>
        <dbReference type="ARBA" id="ARBA00022729"/>
    </source>
</evidence>
<evidence type="ECO:0000256" key="5">
    <source>
        <dbReference type="ARBA" id="ARBA00023180"/>
    </source>
</evidence>
<evidence type="ECO:0000313" key="10">
    <source>
        <dbReference type="EMBL" id="PNF43355.1"/>
    </source>
</evidence>
<feature type="region of interest" description="Disordered" evidence="6">
    <location>
        <begin position="104"/>
        <end position="128"/>
    </location>
</feature>
<keyword evidence="4 7" id="KW-1133">Transmembrane helix</keyword>
<keyword evidence="7" id="KW-0472">Membrane</keyword>
<dbReference type="FunCoup" id="A0A2J7RRB2">
    <property type="interactions" value="199"/>
</dbReference>
<comment type="subcellular location">
    <subcellularLocation>
        <location evidence="1">Membrane</location>
        <topology evidence="1">Single-pass type I membrane protein</topology>
    </subcellularLocation>
</comment>
<dbReference type="PANTHER" id="PTHR13055:SF12">
    <property type="entry name" value="LD40707P"/>
    <property type="match status" value="1"/>
</dbReference>
<dbReference type="PANTHER" id="PTHR13055">
    <property type="entry name" value="TUMOR ENDOTHELIAL MARKER 7 RELATED"/>
    <property type="match status" value="1"/>
</dbReference>
<gene>
    <name evidence="10" type="ORF">B7P43_G14467</name>
</gene>
<evidence type="ECO:0000256" key="2">
    <source>
        <dbReference type="ARBA" id="ARBA00022692"/>
    </source>
</evidence>
<feature type="signal peptide" evidence="8">
    <location>
        <begin position="1"/>
        <end position="21"/>
    </location>
</feature>